<feature type="transmembrane region" description="Helical" evidence="1">
    <location>
        <begin position="25"/>
        <end position="44"/>
    </location>
</feature>
<name>A0A6C0KFC0_9ZZZZ</name>
<organism evidence="2">
    <name type="scientific">viral metagenome</name>
    <dbReference type="NCBI Taxonomy" id="1070528"/>
    <lineage>
        <taxon>unclassified sequences</taxon>
        <taxon>metagenomes</taxon>
        <taxon>organismal metagenomes</taxon>
    </lineage>
</organism>
<keyword evidence="1" id="KW-0472">Membrane</keyword>
<proteinExistence type="predicted"/>
<keyword evidence="1" id="KW-0812">Transmembrane</keyword>
<feature type="transmembrane region" description="Helical" evidence="1">
    <location>
        <begin position="84"/>
        <end position="100"/>
    </location>
</feature>
<protein>
    <submittedName>
        <fullName evidence="2">Uncharacterized protein</fullName>
    </submittedName>
</protein>
<reference evidence="2" key="1">
    <citation type="journal article" date="2020" name="Nature">
        <title>Giant virus diversity and host interactions through global metagenomics.</title>
        <authorList>
            <person name="Schulz F."/>
            <person name="Roux S."/>
            <person name="Paez-Espino D."/>
            <person name="Jungbluth S."/>
            <person name="Walsh D.A."/>
            <person name="Denef V.J."/>
            <person name="McMahon K.D."/>
            <person name="Konstantinidis K.T."/>
            <person name="Eloe-Fadrosh E.A."/>
            <person name="Kyrpides N.C."/>
            <person name="Woyke T."/>
        </authorList>
    </citation>
    <scope>NUCLEOTIDE SEQUENCE</scope>
    <source>
        <strain evidence="2">GVMAG-S-3300011013-78</strain>
    </source>
</reference>
<feature type="transmembrane region" description="Helical" evidence="1">
    <location>
        <begin position="51"/>
        <end position="72"/>
    </location>
</feature>
<evidence type="ECO:0000313" key="2">
    <source>
        <dbReference type="EMBL" id="QHU16329.1"/>
    </source>
</evidence>
<sequence length="109" mass="12919">MIILDKTKHNNIFLYYYYIIMNSEFLGHLGLSAKTIAILVILFLDFTKKIHLPLFVILFLAFSGLILGFIHQLHEKKEEPIYDYHYHNLIIGVFSIFLLSKRLMSKRLM</sequence>
<keyword evidence="1" id="KW-1133">Transmembrane helix</keyword>
<dbReference type="AlphaFoldDB" id="A0A6C0KFC0"/>
<accession>A0A6C0KFC0</accession>
<evidence type="ECO:0000256" key="1">
    <source>
        <dbReference type="SAM" id="Phobius"/>
    </source>
</evidence>
<dbReference type="EMBL" id="MN740879">
    <property type="protein sequence ID" value="QHU16329.1"/>
    <property type="molecule type" value="Genomic_DNA"/>
</dbReference>